<protein>
    <submittedName>
        <fullName evidence="1">Uncharacterized protein</fullName>
    </submittedName>
</protein>
<sequence length="160" mass="19060">MLFGPADSDTEIEENEEKERKIKVEVVMRVGGYGYGKENQLLEVQGLKRWQFEGPAWEIEERRAAEVLKVERIKGEVKGQGGTKAEEKKKKNKGKGKAVDRLMEIKKDERRWYMWTKLNLIMKEKEHWKKMSGEEKLDKFEEVEELWEEDEEDEDEEMGY</sequence>
<dbReference type="EMBL" id="ML120481">
    <property type="protein sequence ID" value="RPA92101.1"/>
    <property type="molecule type" value="Genomic_DNA"/>
</dbReference>
<keyword evidence="2" id="KW-1185">Reference proteome</keyword>
<name>A0A3N4J667_9PEZI</name>
<reference evidence="1 2" key="1">
    <citation type="journal article" date="2018" name="Nat. Ecol. Evol.">
        <title>Pezizomycetes genomes reveal the molecular basis of ectomycorrhizal truffle lifestyle.</title>
        <authorList>
            <person name="Murat C."/>
            <person name="Payen T."/>
            <person name="Noel B."/>
            <person name="Kuo A."/>
            <person name="Morin E."/>
            <person name="Chen J."/>
            <person name="Kohler A."/>
            <person name="Krizsan K."/>
            <person name="Balestrini R."/>
            <person name="Da Silva C."/>
            <person name="Montanini B."/>
            <person name="Hainaut M."/>
            <person name="Levati E."/>
            <person name="Barry K.W."/>
            <person name="Belfiori B."/>
            <person name="Cichocki N."/>
            <person name="Clum A."/>
            <person name="Dockter R.B."/>
            <person name="Fauchery L."/>
            <person name="Guy J."/>
            <person name="Iotti M."/>
            <person name="Le Tacon F."/>
            <person name="Lindquist E.A."/>
            <person name="Lipzen A."/>
            <person name="Malagnac F."/>
            <person name="Mello A."/>
            <person name="Molinier V."/>
            <person name="Miyauchi S."/>
            <person name="Poulain J."/>
            <person name="Riccioni C."/>
            <person name="Rubini A."/>
            <person name="Sitrit Y."/>
            <person name="Splivallo R."/>
            <person name="Traeger S."/>
            <person name="Wang M."/>
            <person name="Zifcakova L."/>
            <person name="Wipf D."/>
            <person name="Zambonelli A."/>
            <person name="Paolocci F."/>
            <person name="Nowrousian M."/>
            <person name="Ottonello S."/>
            <person name="Baldrian P."/>
            <person name="Spatafora J.W."/>
            <person name="Henrissat B."/>
            <person name="Nagy L.G."/>
            <person name="Aury J.M."/>
            <person name="Wincker P."/>
            <person name="Grigoriev I.V."/>
            <person name="Bonfante P."/>
            <person name="Martin F.M."/>
        </authorList>
    </citation>
    <scope>NUCLEOTIDE SEQUENCE [LARGE SCALE GENOMIC DNA]</scope>
    <source>
        <strain evidence="1 2">120613-1</strain>
    </source>
</reference>
<gene>
    <name evidence="1" type="ORF">L873DRAFT_1794491</name>
</gene>
<evidence type="ECO:0000313" key="2">
    <source>
        <dbReference type="Proteomes" id="UP000276215"/>
    </source>
</evidence>
<accession>A0A3N4J667</accession>
<dbReference type="AlphaFoldDB" id="A0A3N4J667"/>
<evidence type="ECO:0000313" key="1">
    <source>
        <dbReference type="EMBL" id="RPA92101.1"/>
    </source>
</evidence>
<dbReference type="Proteomes" id="UP000276215">
    <property type="component" value="Unassembled WGS sequence"/>
</dbReference>
<organism evidence="1 2">
    <name type="scientific">Choiromyces venosus 120613-1</name>
    <dbReference type="NCBI Taxonomy" id="1336337"/>
    <lineage>
        <taxon>Eukaryota</taxon>
        <taxon>Fungi</taxon>
        <taxon>Dikarya</taxon>
        <taxon>Ascomycota</taxon>
        <taxon>Pezizomycotina</taxon>
        <taxon>Pezizomycetes</taxon>
        <taxon>Pezizales</taxon>
        <taxon>Tuberaceae</taxon>
        <taxon>Choiromyces</taxon>
    </lineage>
</organism>
<proteinExistence type="predicted"/>